<sequence>MVGRALDPRFPSPKSFTEIISRTIELDPSLSLTFLSSLGSQLHQSASRVLFYTVSLPDNANVLSGTPPRTNLHALLSNPSRYASSVRKLSITTPTFPNDGLWSFKPIDTEVLVSLLKMCHAIEELAWESVLPPPDGICESLVSFNSRLARISFVHPPFSPRSNIKWDAPSLPLLGTSNLTSLRVSRLSQSGARAFGQLLDHLGATSLLEVLSIDFIWLDDLLCDKIVAAGRKLRHLTLSTNGTKLTDRGLVTILEECHTLEEFVMDEVQGRLSKGLWTKPVSFASALKTVRVIISESGPHHSWALDHLQSIHAVLTSVSVLDIVRRDPLPSMHCDLPVFDGAIDEVAALKPVPAAFMNQIREKSGLESLRCDFWSFTPADLKLILECLPKLERLLLCFDGPFTKLVSLTSYLSSIRELSVSLLPHHAPGKAPMPIVSTDPQASLPTPSESPIFKSKSTLPPLLDLDQMQAQDPSMPLLRDVKRFVRKCPRLEVLEWSGKNARGYWVVSRLANASTKSANVSVEYFLPVLDPVVWNAVKREQKIEDALRRGWGGFTDIERLGFVWTGPTAEAFAAERLAAEKERDEATPQIERGKPRDSTKRTRLASMSISTTSPVTSPTSHAVSPGHQQAPLTPPLSDHDCSSEEASPVATTRALSEPNGRARTQISRSQRDSTVKARETIRGGKAPRGRGASTSTRGSSSSKKASGVKTSSGRGGRGGRGGGSRRQTT</sequence>
<dbReference type="GeneID" id="59339942"/>
<comment type="caution">
    <text evidence="2">The sequence shown here is derived from an EMBL/GenBank/DDBJ whole genome shotgun (WGS) entry which is preliminary data.</text>
</comment>
<dbReference type="Gene3D" id="3.80.10.10">
    <property type="entry name" value="Ribonuclease Inhibitor"/>
    <property type="match status" value="2"/>
</dbReference>
<feature type="compositionally biased region" description="Low complexity" evidence="1">
    <location>
        <begin position="689"/>
        <end position="712"/>
    </location>
</feature>
<organism evidence="2 3">
    <name type="scientific">Mycena indigotica</name>
    <dbReference type="NCBI Taxonomy" id="2126181"/>
    <lineage>
        <taxon>Eukaryota</taxon>
        <taxon>Fungi</taxon>
        <taxon>Dikarya</taxon>
        <taxon>Basidiomycota</taxon>
        <taxon>Agaricomycotina</taxon>
        <taxon>Agaricomycetes</taxon>
        <taxon>Agaricomycetidae</taxon>
        <taxon>Agaricales</taxon>
        <taxon>Marasmiineae</taxon>
        <taxon>Mycenaceae</taxon>
        <taxon>Mycena</taxon>
    </lineage>
</organism>
<feature type="compositionally biased region" description="Basic and acidic residues" evidence="1">
    <location>
        <begin position="578"/>
        <end position="600"/>
    </location>
</feature>
<gene>
    <name evidence="2" type="ORF">MIND_00045900</name>
</gene>
<dbReference type="AlphaFoldDB" id="A0A8H6TB81"/>
<dbReference type="RefSeq" id="XP_037225336.1">
    <property type="nucleotide sequence ID" value="XM_037357426.1"/>
</dbReference>
<name>A0A8H6TB81_9AGAR</name>
<keyword evidence="3" id="KW-1185">Reference proteome</keyword>
<feature type="compositionally biased region" description="Low complexity" evidence="1">
    <location>
        <begin position="606"/>
        <end position="625"/>
    </location>
</feature>
<feature type="region of interest" description="Disordered" evidence="1">
    <location>
        <begin position="578"/>
        <end position="729"/>
    </location>
</feature>
<dbReference type="EMBL" id="JACAZF010000001">
    <property type="protein sequence ID" value="KAF7315313.1"/>
    <property type="molecule type" value="Genomic_DNA"/>
</dbReference>
<accession>A0A8H6TB81</accession>
<evidence type="ECO:0000313" key="3">
    <source>
        <dbReference type="Proteomes" id="UP000636479"/>
    </source>
</evidence>
<dbReference type="OrthoDB" id="2596605at2759"/>
<feature type="compositionally biased region" description="Gly residues" evidence="1">
    <location>
        <begin position="713"/>
        <end position="729"/>
    </location>
</feature>
<dbReference type="InterPro" id="IPR032675">
    <property type="entry name" value="LRR_dom_sf"/>
</dbReference>
<protein>
    <submittedName>
        <fullName evidence="2">Uncharacterized protein</fullName>
    </submittedName>
</protein>
<proteinExistence type="predicted"/>
<reference evidence="2" key="1">
    <citation type="submission" date="2020-05" db="EMBL/GenBank/DDBJ databases">
        <title>Mycena genomes resolve the evolution of fungal bioluminescence.</title>
        <authorList>
            <person name="Tsai I.J."/>
        </authorList>
    </citation>
    <scope>NUCLEOTIDE SEQUENCE</scope>
    <source>
        <strain evidence="2">171206Taipei</strain>
    </source>
</reference>
<dbReference type="Proteomes" id="UP000636479">
    <property type="component" value="Unassembled WGS sequence"/>
</dbReference>
<feature type="compositionally biased region" description="Basic and acidic residues" evidence="1">
    <location>
        <begin position="669"/>
        <end position="682"/>
    </location>
</feature>
<evidence type="ECO:0000256" key="1">
    <source>
        <dbReference type="SAM" id="MobiDB-lite"/>
    </source>
</evidence>
<evidence type="ECO:0000313" key="2">
    <source>
        <dbReference type="EMBL" id="KAF7315313.1"/>
    </source>
</evidence>
<dbReference type="SUPFAM" id="SSF52047">
    <property type="entry name" value="RNI-like"/>
    <property type="match status" value="1"/>
</dbReference>